<reference evidence="3 4" key="1">
    <citation type="submission" date="2019-03" db="EMBL/GenBank/DDBJ databases">
        <title>Genomic Encyclopedia of Type Strains, Phase IV (KMG-IV): sequencing the most valuable type-strain genomes for metagenomic binning, comparative biology and taxonomic classification.</title>
        <authorList>
            <person name="Goeker M."/>
        </authorList>
    </citation>
    <scope>NUCLEOTIDE SEQUENCE [LARGE SCALE GENOMIC DNA]</scope>
    <source>
        <strain evidence="3 4">DSM 17974</strain>
    </source>
</reference>
<keyword evidence="2" id="KW-0732">Signal</keyword>
<evidence type="ECO:0000256" key="2">
    <source>
        <dbReference type="SAM" id="SignalP"/>
    </source>
</evidence>
<protein>
    <recommendedName>
        <fullName evidence="5">S-layer family protein</fullName>
    </recommendedName>
</protein>
<evidence type="ECO:0000256" key="1">
    <source>
        <dbReference type="SAM" id="MobiDB-lite"/>
    </source>
</evidence>
<evidence type="ECO:0008006" key="5">
    <source>
        <dbReference type="Google" id="ProtNLM"/>
    </source>
</evidence>
<feature type="compositionally biased region" description="Low complexity" evidence="1">
    <location>
        <begin position="440"/>
        <end position="463"/>
    </location>
</feature>
<dbReference type="Proteomes" id="UP000294581">
    <property type="component" value="Unassembled WGS sequence"/>
</dbReference>
<feature type="signal peptide" evidence="2">
    <location>
        <begin position="1"/>
        <end position="26"/>
    </location>
</feature>
<dbReference type="EMBL" id="SORF01000001">
    <property type="protein sequence ID" value="TDY51271.1"/>
    <property type="molecule type" value="Genomic_DNA"/>
</dbReference>
<dbReference type="RefSeq" id="WP_134158229.1">
    <property type="nucleotide sequence ID" value="NZ_SORF01000001.1"/>
</dbReference>
<organism evidence="3 4">
    <name type="scientific">Alicyclobacillus sacchari</name>
    <dbReference type="NCBI Taxonomy" id="392010"/>
    <lineage>
        <taxon>Bacteria</taxon>
        <taxon>Bacillati</taxon>
        <taxon>Bacillota</taxon>
        <taxon>Bacilli</taxon>
        <taxon>Bacillales</taxon>
        <taxon>Alicyclobacillaceae</taxon>
        <taxon>Alicyclobacillus</taxon>
    </lineage>
</organism>
<accession>A0A4V6QD46</accession>
<gene>
    <name evidence="3" type="ORF">C7445_101272</name>
</gene>
<evidence type="ECO:0000313" key="3">
    <source>
        <dbReference type="EMBL" id="TDY51271.1"/>
    </source>
</evidence>
<name>A0A4V6QD46_9BACL</name>
<feature type="chain" id="PRO_5038687652" description="S-layer family protein" evidence="2">
    <location>
        <begin position="27"/>
        <end position="506"/>
    </location>
</feature>
<evidence type="ECO:0000313" key="4">
    <source>
        <dbReference type="Proteomes" id="UP000294581"/>
    </source>
</evidence>
<feature type="compositionally biased region" description="Low complexity" evidence="1">
    <location>
        <begin position="471"/>
        <end position="493"/>
    </location>
</feature>
<feature type="region of interest" description="Disordered" evidence="1">
    <location>
        <begin position="440"/>
        <end position="506"/>
    </location>
</feature>
<comment type="caution">
    <text evidence="3">The sequence shown here is derived from an EMBL/GenBank/DDBJ whole genome shotgun (WGS) entry which is preliminary data.</text>
</comment>
<dbReference type="OrthoDB" id="2371412at2"/>
<keyword evidence="4" id="KW-1185">Reference proteome</keyword>
<sequence length="506" mass="52592">MSAKTNLICSSMAAIAIAALPIAAMAEPVSAQSFLTKGQFLTIFLESVNVKPDSSGKSTFQDVSSKAALWGYVHKSMELGLVTPDDRTKFGVSDAVSAAFAANVAAKYYHMDLAGQQPATWAVSQGLVATASGNLTFAAGKQFIAKLKTLASSIASIPGSWTLSAAQHKEFSGALASYDDASFSQTTCVETDRLQFQVAPKWRSNASLISALQSQANQYERYTSTYDVGTVNGQSAAIAQSTLVEGEQGSSFANTEGTWSYVNYNNDVYVNDGSSAWSKQSNYGWMTPESVQIPVFTTGTLQDVKYKKGVGEDLFSGQLKSPIAADYYGPFIQGFLSSALNTSTVPQTLIKQVAEQIATTVTLHVSLQNGDPVLTAEDVHTIVPLPKSVISRMGGTGASAKLASEIIQAMDVVMSAHATIAYDHAPLTLPSGLTIPGWPNSASNDTGNATSSSGNSTINSTGNGVSGTGTGNDTATNTTAASTSNTTGSSTDAPVSNGIGSNNSPS</sequence>
<dbReference type="AlphaFoldDB" id="A0A4V6QD46"/>
<proteinExistence type="predicted"/>